<comment type="caution">
    <text evidence="2">The sequence shown here is derived from an EMBL/GenBank/DDBJ whole genome shotgun (WGS) entry which is preliminary data.</text>
</comment>
<organism evidence="2 3">
    <name type="scientific">Devosia soli</name>
    <dbReference type="NCBI Taxonomy" id="361041"/>
    <lineage>
        <taxon>Bacteria</taxon>
        <taxon>Pseudomonadati</taxon>
        <taxon>Pseudomonadota</taxon>
        <taxon>Alphaproteobacteria</taxon>
        <taxon>Hyphomicrobiales</taxon>
        <taxon>Devosiaceae</taxon>
        <taxon>Devosia</taxon>
    </lineage>
</organism>
<dbReference type="RefSeq" id="WP_046143997.1">
    <property type="nucleotide sequence ID" value="NZ_LAJG01000033.1"/>
</dbReference>
<dbReference type="Gene3D" id="1.20.272.10">
    <property type="match status" value="1"/>
</dbReference>
<accession>A0A0F5L4I0</accession>
<evidence type="ECO:0000259" key="1">
    <source>
        <dbReference type="Pfam" id="PF12002"/>
    </source>
</evidence>
<dbReference type="Proteomes" id="UP000033514">
    <property type="component" value="Unassembled WGS sequence"/>
</dbReference>
<dbReference type="InterPro" id="IPR021886">
    <property type="entry name" value="MgsA_C"/>
</dbReference>
<evidence type="ECO:0000313" key="3">
    <source>
        <dbReference type="Proteomes" id="UP000033514"/>
    </source>
</evidence>
<dbReference type="OrthoDB" id="7276772at2"/>
<dbReference type="EMBL" id="LAJG01000033">
    <property type="protein sequence ID" value="KKB77125.1"/>
    <property type="molecule type" value="Genomic_DNA"/>
</dbReference>
<feature type="domain" description="MgsA AAA+ ATPase C-terminal" evidence="1">
    <location>
        <begin position="56"/>
        <end position="160"/>
    </location>
</feature>
<dbReference type="SUPFAM" id="SSF48019">
    <property type="entry name" value="post-AAA+ oligomerization domain-like"/>
    <property type="match status" value="1"/>
</dbReference>
<dbReference type="InterPro" id="IPR008921">
    <property type="entry name" value="DNA_pol3_clamp-load_cplx_C"/>
</dbReference>
<dbReference type="AlphaFoldDB" id="A0A0F5L4I0"/>
<dbReference type="GO" id="GO:0003677">
    <property type="term" value="F:DNA binding"/>
    <property type="evidence" value="ECO:0007669"/>
    <property type="project" value="InterPro"/>
</dbReference>
<gene>
    <name evidence="2" type="ORF">VW35_15465</name>
</gene>
<evidence type="ECO:0000313" key="2">
    <source>
        <dbReference type="EMBL" id="KKB77125.1"/>
    </source>
</evidence>
<name>A0A0F5L4I0_9HYPH</name>
<sequence>MVKVQQPPDPWQRTTTENDFAADEVISALQKCTRRGMTENVLLLGWEMFITSPEMEEMMWSRLCVIAVEDIGFGNVDAPVLVETLYQQHKRYPRPAGDRFLFAAHAIRLLCSSKKDRTSDDMVNWAKRSMELGENLPEIPDVALDMHTRRGQEMGRDYYFFMSEASKVIPEINDKDETYRDWIMKALADRKLT</sequence>
<dbReference type="GO" id="GO:0006260">
    <property type="term" value="P:DNA replication"/>
    <property type="evidence" value="ECO:0007669"/>
    <property type="project" value="InterPro"/>
</dbReference>
<reference evidence="2 3" key="1">
    <citation type="submission" date="2015-03" db="EMBL/GenBank/DDBJ databases">
        <authorList>
            <person name="Hassan Y.I."/>
            <person name="Lepp D."/>
            <person name="Zhou T."/>
        </authorList>
    </citation>
    <scope>NUCLEOTIDE SEQUENCE [LARGE SCALE GENOMIC DNA]</scope>
    <source>
        <strain evidence="2 3">GH2-10</strain>
    </source>
</reference>
<keyword evidence="3" id="KW-1185">Reference proteome</keyword>
<protein>
    <submittedName>
        <fullName evidence="2">ATPase AAA</fullName>
    </submittedName>
</protein>
<dbReference type="STRING" id="361041.VW35_15465"/>
<dbReference type="Pfam" id="PF12002">
    <property type="entry name" value="MgsA_C"/>
    <property type="match status" value="1"/>
</dbReference>
<proteinExistence type="predicted"/>
<dbReference type="PATRIC" id="fig|361041.3.peg.2488"/>